<gene>
    <name evidence="3" type="ORF">D9V37_08945</name>
</gene>
<feature type="domain" description="VOC" evidence="2">
    <location>
        <begin position="29"/>
        <end position="153"/>
    </location>
</feature>
<evidence type="ECO:0000313" key="4">
    <source>
        <dbReference type="Proteomes" id="UP000281708"/>
    </source>
</evidence>
<dbReference type="InterPro" id="IPR004360">
    <property type="entry name" value="Glyas_Fos-R_dOase_dom"/>
</dbReference>
<name>A0A3L8P625_9ACTN</name>
<proteinExistence type="predicted"/>
<evidence type="ECO:0000313" key="3">
    <source>
        <dbReference type="EMBL" id="RLV50153.1"/>
    </source>
</evidence>
<dbReference type="SUPFAM" id="SSF54593">
    <property type="entry name" value="Glyoxalase/Bleomycin resistance protein/Dihydroxybiphenyl dioxygenase"/>
    <property type="match status" value="1"/>
</dbReference>
<comment type="caution">
    <text evidence="3">The sequence shown here is derived from an EMBL/GenBank/DDBJ whole genome shotgun (WGS) entry which is preliminary data.</text>
</comment>
<dbReference type="InterPro" id="IPR037523">
    <property type="entry name" value="VOC_core"/>
</dbReference>
<evidence type="ECO:0000256" key="1">
    <source>
        <dbReference type="SAM" id="MobiDB-lite"/>
    </source>
</evidence>
<dbReference type="Pfam" id="PF00903">
    <property type="entry name" value="Glyoxalase"/>
    <property type="match status" value="1"/>
</dbReference>
<dbReference type="EMBL" id="RDBE01000006">
    <property type="protein sequence ID" value="RLV50153.1"/>
    <property type="molecule type" value="Genomic_DNA"/>
</dbReference>
<evidence type="ECO:0000259" key="2">
    <source>
        <dbReference type="PROSITE" id="PS51819"/>
    </source>
</evidence>
<accession>A0A3L8P625</accession>
<protein>
    <submittedName>
        <fullName evidence="3">VOC family protein</fullName>
    </submittedName>
</protein>
<dbReference type="Gene3D" id="3.10.180.10">
    <property type="entry name" value="2,3-Dihydroxybiphenyl 1,2-Dioxygenase, domain 1"/>
    <property type="match status" value="1"/>
</dbReference>
<dbReference type="AlphaFoldDB" id="A0A3L8P625"/>
<reference evidence="3 4" key="1">
    <citation type="submission" date="2018-10" db="EMBL/GenBank/DDBJ databases">
        <title>Marmoricola sp. 4Q3S-7 whole genome shotgun sequence.</title>
        <authorList>
            <person name="Li F."/>
        </authorList>
    </citation>
    <scope>NUCLEOTIDE SEQUENCE [LARGE SCALE GENOMIC DNA]</scope>
    <source>
        <strain evidence="3 4">4Q3S-7</strain>
    </source>
</reference>
<dbReference type="InterPro" id="IPR050383">
    <property type="entry name" value="GlyoxalaseI/FosfomycinResist"/>
</dbReference>
<sequence>MATTGRSQAAVGSGQHLRRQPEHPRVSTRLHHLALPVSDLELSVDWYERVLGAEVTRRTDVDDADLRAGRTRQAWLAVGSVVVNLAEGRAVRREEDQHFFHYALSADGDLDGWLRHLGDTGADVVGVYGHGGLSFVSVYLDDPDGYRWEVVVDYPSFEAARTAALRHGGVLGNPMTSYE</sequence>
<feature type="region of interest" description="Disordered" evidence="1">
    <location>
        <begin position="1"/>
        <end position="27"/>
    </location>
</feature>
<dbReference type="InterPro" id="IPR029068">
    <property type="entry name" value="Glyas_Bleomycin-R_OHBP_Dase"/>
</dbReference>
<keyword evidence="4" id="KW-1185">Reference proteome</keyword>
<organism evidence="3 4">
    <name type="scientific">Nocardioides mangrovicus</name>
    <dbReference type="NCBI Taxonomy" id="2478913"/>
    <lineage>
        <taxon>Bacteria</taxon>
        <taxon>Bacillati</taxon>
        <taxon>Actinomycetota</taxon>
        <taxon>Actinomycetes</taxon>
        <taxon>Propionibacteriales</taxon>
        <taxon>Nocardioidaceae</taxon>
        <taxon>Nocardioides</taxon>
    </lineage>
</organism>
<dbReference type="PROSITE" id="PS51819">
    <property type="entry name" value="VOC"/>
    <property type="match status" value="1"/>
</dbReference>
<dbReference type="Proteomes" id="UP000281708">
    <property type="component" value="Unassembled WGS sequence"/>
</dbReference>
<dbReference type="PANTHER" id="PTHR21366">
    <property type="entry name" value="GLYOXALASE FAMILY PROTEIN"/>
    <property type="match status" value="1"/>
</dbReference>